<evidence type="ECO:0000313" key="2">
    <source>
        <dbReference type="Proteomes" id="UP001060085"/>
    </source>
</evidence>
<sequence length="180" mass="21075">MEYRWASMLEQRVEDMAFQSQYTYCKSATFNKTGRDTIRIPTNTNRSGGLSRTFLGETIEVQQEITERGQDDFPSFEEPPQITSEPEKKNENFVESHENHKEERQDTEIDDIEKSEGVNPLTNETNFVPVDDSLCLKELCKQLEENDEERRPLMEFKGDFENAKRDQSLCYEKAGMISYF</sequence>
<dbReference type="Proteomes" id="UP001060085">
    <property type="component" value="Linkage Group LG04"/>
</dbReference>
<organism evidence="1 2">
    <name type="scientific">Catharanthus roseus</name>
    <name type="common">Madagascar periwinkle</name>
    <name type="synonym">Vinca rosea</name>
    <dbReference type="NCBI Taxonomy" id="4058"/>
    <lineage>
        <taxon>Eukaryota</taxon>
        <taxon>Viridiplantae</taxon>
        <taxon>Streptophyta</taxon>
        <taxon>Embryophyta</taxon>
        <taxon>Tracheophyta</taxon>
        <taxon>Spermatophyta</taxon>
        <taxon>Magnoliopsida</taxon>
        <taxon>eudicotyledons</taxon>
        <taxon>Gunneridae</taxon>
        <taxon>Pentapetalae</taxon>
        <taxon>asterids</taxon>
        <taxon>lamiids</taxon>
        <taxon>Gentianales</taxon>
        <taxon>Apocynaceae</taxon>
        <taxon>Rauvolfioideae</taxon>
        <taxon>Vinceae</taxon>
        <taxon>Catharanthinae</taxon>
        <taxon>Catharanthus</taxon>
    </lineage>
</organism>
<reference evidence="2" key="1">
    <citation type="journal article" date="2023" name="Nat. Plants">
        <title>Single-cell RNA sequencing provides a high-resolution roadmap for understanding the multicellular compartmentation of specialized metabolism.</title>
        <authorList>
            <person name="Sun S."/>
            <person name="Shen X."/>
            <person name="Li Y."/>
            <person name="Li Y."/>
            <person name="Wang S."/>
            <person name="Li R."/>
            <person name="Zhang H."/>
            <person name="Shen G."/>
            <person name="Guo B."/>
            <person name="Wei J."/>
            <person name="Xu J."/>
            <person name="St-Pierre B."/>
            <person name="Chen S."/>
            <person name="Sun C."/>
        </authorList>
    </citation>
    <scope>NUCLEOTIDE SEQUENCE [LARGE SCALE GENOMIC DNA]</scope>
</reference>
<dbReference type="EMBL" id="CM044704">
    <property type="protein sequence ID" value="KAI5668438.1"/>
    <property type="molecule type" value="Genomic_DNA"/>
</dbReference>
<proteinExistence type="predicted"/>
<name>A0ACC0B7B7_CATRO</name>
<gene>
    <name evidence="1" type="ORF">M9H77_18291</name>
</gene>
<keyword evidence="2" id="KW-1185">Reference proteome</keyword>
<comment type="caution">
    <text evidence="1">The sequence shown here is derived from an EMBL/GenBank/DDBJ whole genome shotgun (WGS) entry which is preliminary data.</text>
</comment>
<evidence type="ECO:0000313" key="1">
    <source>
        <dbReference type="EMBL" id="KAI5668438.1"/>
    </source>
</evidence>
<protein>
    <submittedName>
        <fullName evidence="1">Uncharacterized protein</fullName>
    </submittedName>
</protein>
<accession>A0ACC0B7B7</accession>